<dbReference type="Proteomes" id="UP000653730">
    <property type="component" value="Unassembled WGS sequence"/>
</dbReference>
<evidence type="ECO:0000256" key="2">
    <source>
        <dbReference type="RuleBase" id="RU362097"/>
    </source>
</evidence>
<dbReference type="AlphaFoldDB" id="A0A926Q3G2"/>
<name>A0A926Q3G2_9FLAO</name>
<sequence length="488" mass="54972">MNKNNIVQYGKTSLVGIFALATLYSCAPTLKTVQEDTTVPVQYAGQSKDSLNSARIKWKDYFTDPYLDTLIDTALKNNQELNITLQELEIARNEVRARKGEYLPFIGLKGGAGFDKKARYTSQGASEATTDIKPGREMPDPLPDYMAGAYASWEVDIWNKLHNAKKAAISRYLSSVEGKNFVITNLIAEIAGSYYELLALDNQLNIVKQNIEIQNNALKIVKLQKQAARANELAVRKFEAEVLHTRSLQYDIQQEIIETENRINFLIGRYPQPIERKSEAFADLVPDHVHSGLPAELLENRPDVKQAELELAATKLDVKVAKARFYPSLGISASIGYRAFNPKYLLRTPESLLYSLAGDITAPLINRNEIKATYYSANARQIQAVYNYERTLLNAYIEVANQLAKIGNLEKSYDLKSREVDALTRSISISNILFKSARADYMEVLMTQRDALESKFELVETKMQQMNAMVNIYRALGGGWNQANNTRP</sequence>
<feature type="coiled-coil region" evidence="3">
    <location>
        <begin position="71"/>
        <end position="98"/>
    </location>
</feature>
<evidence type="ECO:0000313" key="4">
    <source>
        <dbReference type="EMBL" id="MBC9797528.1"/>
    </source>
</evidence>
<proteinExistence type="inferred from homology"/>
<dbReference type="NCBIfam" id="TIGR01845">
    <property type="entry name" value="outer_NodT"/>
    <property type="match status" value="1"/>
</dbReference>
<keyword evidence="5" id="KW-1185">Reference proteome</keyword>
<dbReference type="RefSeq" id="WP_187966660.1">
    <property type="nucleotide sequence ID" value="NZ_JACVDC010000062.1"/>
</dbReference>
<dbReference type="InterPro" id="IPR003423">
    <property type="entry name" value="OMP_efflux"/>
</dbReference>
<dbReference type="EMBL" id="JACVDC010000062">
    <property type="protein sequence ID" value="MBC9797528.1"/>
    <property type="molecule type" value="Genomic_DNA"/>
</dbReference>
<keyword evidence="2" id="KW-0564">Palmitate</keyword>
<keyword evidence="2" id="KW-0472">Membrane</keyword>
<dbReference type="Gene3D" id="2.20.200.10">
    <property type="entry name" value="Outer membrane efflux proteins (OEP)"/>
    <property type="match status" value="1"/>
</dbReference>
<keyword evidence="2" id="KW-1134">Transmembrane beta strand</keyword>
<dbReference type="PANTHER" id="PTHR30203:SF30">
    <property type="entry name" value="OUTER MEMBRANE PROTEIN-RELATED"/>
    <property type="match status" value="1"/>
</dbReference>
<organism evidence="4 5">
    <name type="scientific">Sinomicrobium weinanense</name>
    <dbReference type="NCBI Taxonomy" id="2842200"/>
    <lineage>
        <taxon>Bacteria</taxon>
        <taxon>Pseudomonadati</taxon>
        <taxon>Bacteroidota</taxon>
        <taxon>Flavobacteriia</taxon>
        <taxon>Flavobacteriales</taxon>
        <taxon>Flavobacteriaceae</taxon>
        <taxon>Sinomicrobium</taxon>
    </lineage>
</organism>
<gene>
    <name evidence="4" type="ORF">IBL28_16245</name>
</gene>
<evidence type="ECO:0000256" key="3">
    <source>
        <dbReference type="SAM" id="Coils"/>
    </source>
</evidence>
<dbReference type="SUPFAM" id="SSF56954">
    <property type="entry name" value="Outer membrane efflux proteins (OEP)"/>
    <property type="match status" value="1"/>
</dbReference>
<feature type="chain" id="PRO_5038155152" evidence="2">
    <location>
        <begin position="28"/>
        <end position="488"/>
    </location>
</feature>
<keyword evidence="2" id="KW-0449">Lipoprotein</keyword>
<keyword evidence="2" id="KW-0732">Signal</keyword>
<dbReference type="Pfam" id="PF02321">
    <property type="entry name" value="OEP"/>
    <property type="match status" value="2"/>
</dbReference>
<protein>
    <submittedName>
        <fullName evidence="4">TolC family protein</fullName>
    </submittedName>
</protein>
<reference evidence="4 5" key="1">
    <citation type="submission" date="2020-09" db="EMBL/GenBank/DDBJ databases">
        <title>Sinomicrobium weinanense sp. nov., a halophilic bacteria isolated from saline-alkali soil.</title>
        <authorList>
            <person name="Wu P."/>
            <person name="Ren H."/>
            <person name="Mei Y."/>
            <person name="Liang Y."/>
            <person name="Chen Z."/>
        </authorList>
    </citation>
    <scope>NUCLEOTIDE SEQUENCE [LARGE SCALE GENOMIC DNA]</scope>
    <source>
        <strain evidence="4 5">FJxs</strain>
    </source>
</reference>
<accession>A0A926Q3G2</accession>
<dbReference type="GO" id="GO:0015562">
    <property type="term" value="F:efflux transmembrane transporter activity"/>
    <property type="evidence" value="ECO:0007669"/>
    <property type="project" value="InterPro"/>
</dbReference>
<comment type="subcellular location">
    <subcellularLocation>
        <location evidence="2">Cell membrane</location>
        <topology evidence="2">Lipid-anchor</topology>
    </subcellularLocation>
</comment>
<dbReference type="InterPro" id="IPR010131">
    <property type="entry name" value="MdtP/NodT-like"/>
</dbReference>
<feature type="signal peptide" evidence="2">
    <location>
        <begin position="1"/>
        <end position="27"/>
    </location>
</feature>
<dbReference type="GO" id="GO:0005886">
    <property type="term" value="C:plasma membrane"/>
    <property type="evidence" value="ECO:0007669"/>
    <property type="project" value="UniProtKB-SubCell"/>
</dbReference>
<keyword evidence="3" id="KW-0175">Coiled coil</keyword>
<dbReference type="PROSITE" id="PS51257">
    <property type="entry name" value="PROKAR_LIPOPROTEIN"/>
    <property type="match status" value="1"/>
</dbReference>
<dbReference type="PANTHER" id="PTHR30203">
    <property type="entry name" value="OUTER MEMBRANE CATION EFFLUX PROTEIN"/>
    <property type="match status" value="1"/>
</dbReference>
<comment type="caution">
    <text evidence="4">The sequence shown here is derived from an EMBL/GenBank/DDBJ whole genome shotgun (WGS) entry which is preliminary data.</text>
</comment>
<keyword evidence="2" id="KW-0812">Transmembrane</keyword>
<comment type="similarity">
    <text evidence="1 2">Belongs to the outer membrane factor (OMF) (TC 1.B.17) family.</text>
</comment>
<evidence type="ECO:0000256" key="1">
    <source>
        <dbReference type="ARBA" id="ARBA00007613"/>
    </source>
</evidence>
<evidence type="ECO:0000313" key="5">
    <source>
        <dbReference type="Proteomes" id="UP000653730"/>
    </source>
</evidence>
<dbReference type="Gene3D" id="1.20.1600.10">
    <property type="entry name" value="Outer membrane efflux proteins (OEP)"/>
    <property type="match status" value="1"/>
</dbReference>